<organism evidence="3 4">
    <name type="scientific">Sphingomonas lacunae</name>
    <dbReference type="NCBI Taxonomy" id="2698828"/>
    <lineage>
        <taxon>Bacteria</taxon>
        <taxon>Pseudomonadati</taxon>
        <taxon>Pseudomonadota</taxon>
        <taxon>Alphaproteobacteria</taxon>
        <taxon>Sphingomonadales</taxon>
        <taxon>Sphingomonadaceae</taxon>
        <taxon>Sphingomonas</taxon>
    </lineage>
</organism>
<gene>
    <name evidence="3" type="ORF">GV829_05065</name>
</gene>
<protein>
    <submittedName>
        <fullName evidence="3">OstA family protein</fullName>
    </submittedName>
</protein>
<evidence type="ECO:0000313" key="3">
    <source>
        <dbReference type="EMBL" id="QJQ33582.1"/>
    </source>
</evidence>
<dbReference type="GO" id="GO:0017089">
    <property type="term" value="F:glycolipid transfer activity"/>
    <property type="evidence" value="ECO:0007669"/>
    <property type="project" value="TreeGrafter"/>
</dbReference>
<dbReference type="GO" id="GO:0009279">
    <property type="term" value="C:cell outer membrane"/>
    <property type="evidence" value="ECO:0007669"/>
    <property type="project" value="TreeGrafter"/>
</dbReference>
<evidence type="ECO:0000256" key="1">
    <source>
        <dbReference type="ARBA" id="ARBA00022729"/>
    </source>
</evidence>
<dbReference type="Pfam" id="PF03968">
    <property type="entry name" value="LptD_N"/>
    <property type="match status" value="1"/>
</dbReference>
<dbReference type="GO" id="GO:0030288">
    <property type="term" value="C:outer membrane-bounded periplasmic space"/>
    <property type="evidence" value="ECO:0007669"/>
    <property type="project" value="TreeGrafter"/>
</dbReference>
<dbReference type="Proteomes" id="UP000503018">
    <property type="component" value="Chromosome"/>
</dbReference>
<accession>A0A6M4AYY6</accession>
<dbReference type="PANTHER" id="PTHR36504">
    <property type="entry name" value="LIPOPOLYSACCHARIDE EXPORT SYSTEM PROTEIN LPTA"/>
    <property type="match status" value="1"/>
</dbReference>
<name>A0A6M4AYY6_9SPHN</name>
<dbReference type="GO" id="GO:0015920">
    <property type="term" value="P:lipopolysaccharide transport"/>
    <property type="evidence" value="ECO:0007669"/>
    <property type="project" value="TreeGrafter"/>
</dbReference>
<dbReference type="AlphaFoldDB" id="A0A6M4AYY6"/>
<evidence type="ECO:0000313" key="4">
    <source>
        <dbReference type="Proteomes" id="UP000503018"/>
    </source>
</evidence>
<keyword evidence="4" id="KW-1185">Reference proteome</keyword>
<dbReference type="EMBL" id="CP053015">
    <property type="protein sequence ID" value="QJQ33582.1"/>
    <property type="molecule type" value="Genomic_DNA"/>
</dbReference>
<dbReference type="PANTHER" id="PTHR36504:SF1">
    <property type="entry name" value="LIPOPOLYSACCHARIDE EXPORT SYSTEM PROTEIN LPTA"/>
    <property type="match status" value="1"/>
</dbReference>
<dbReference type="InterPro" id="IPR052037">
    <property type="entry name" value="LPS_export_LptA"/>
</dbReference>
<reference evidence="3 4" key="1">
    <citation type="submission" date="2020-01" db="EMBL/GenBank/DDBJ databases">
        <title>Sphingomonas sp. strain CSW-10.</title>
        <authorList>
            <person name="Chen W.-M."/>
        </authorList>
    </citation>
    <scope>NUCLEOTIDE SEQUENCE [LARGE SCALE GENOMIC DNA]</scope>
    <source>
        <strain evidence="3 4">CSW-10</strain>
    </source>
</reference>
<feature type="domain" description="Organic solvent tolerance-like N-terminal" evidence="2">
    <location>
        <begin position="54"/>
        <end position="157"/>
    </location>
</feature>
<keyword evidence="1" id="KW-0732">Signal</keyword>
<sequence>MSRLFRGQFTTMLASGVTGFVLMAGVITAGSWGDKAAAQALINHNSAAPVDFAADSIEVQSRADRIVIAGNVVVRQAGLTLTAQRMTVAYADSSGVDVNRIDAVGGVTVTKGADSARGNAAVYDLDRRLITLVGGVELNQGGNRLSGGRLVIDLTSGRATVDGDARGVASDTVGAGTAGDNGGRVTGRFTVPERN</sequence>
<dbReference type="InterPro" id="IPR005653">
    <property type="entry name" value="OstA-like_N"/>
</dbReference>
<dbReference type="KEGG" id="slan:GV829_05065"/>
<evidence type="ECO:0000259" key="2">
    <source>
        <dbReference type="Pfam" id="PF03968"/>
    </source>
</evidence>
<dbReference type="Gene3D" id="2.60.450.10">
    <property type="entry name" value="Lipopolysaccharide (LPS) transport protein A like domain"/>
    <property type="match status" value="1"/>
</dbReference>
<proteinExistence type="predicted"/>